<sequence length="269" mass="30922">MRMQSLAPVQFYQPLLAIHGVPRPFFFFFFSTSPVTTKLHLISPPPLLTPLRFSLSDSQDQVEQQRQEEEESISSCEDDGAGFQIEIEKPGKKNRRRIKACVRVNADLETLWSVLTDYEGLADFISSLAVSQLVDKRDKFARLYQVGQQDLPFGLKFNAKGVLDCYEGDLETSSGGRRRDIQFNMVEGDFQTFQGSWSIEQMSNDMDEDETSLAQREYKTTLSYIVELEPKLWLPVRLIEGMLSTEIKVNLLCIREEAERVQRTEKRTS</sequence>
<dbReference type="RefSeq" id="XP_039128664.1">
    <property type="nucleotide sequence ID" value="XM_039272730.1"/>
</dbReference>
<evidence type="ECO:0000259" key="1">
    <source>
        <dbReference type="Pfam" id="PF03364"/>
    </source>
</evidence>
<reference evidence="3" key="1">
    <citation type="submission" date="2025-08" db="UniProtKB">
        <authorList>
            <consortium name="RefSeq"/>
        </authorList>
    </citation>
    <scope>IDENTIFICATION</scope>
</reference>
<organism evidence="2 3">
    <name type="scientific">Dioscorea cayennensis subsp. rotundata</name>
    <name type="common">White Guinea yam</name>
    <name type="synonym">Dioscorea rotundata</name>
    <dbReference type="NCBI Taxonomy" id="55577"/>
    <lineage>
        <taxon>Eukaryota</taxon>
        <taxon>Viridiplantae</taxon>
        <taxon>Streptophyta</taxon>
        <taxon>Embryophyta</taxon>
        <taxon>Tracheophyta</taxon>
        <taxon>Spermatophyta</taxon>
        <taxon>Magnoliopsida</taxon>
        <taxon>Liliopsida</taxon>
        <taxon>Dioscoreales</taxon>
        <taxon>Dioscoreaceae</taxon>
        <taxon>Dioscorea</taxon>
    </lineage>
</organism>
<dbReference type="PANTHER" id="PTHR34060">
    <property type="entry name" value="POLYKETIDE CYCLASE / DEHYDRASE AND LIPID TRANSPORT PROTEIN"/>
    <property type="match status" value="1"/>
</dbReference>
<keyword evidence="2" id="KW-1185">Reference proteome</keyword>
<gene>
    <name evidence="3" type="primary">LOC120264858</name>
</gene>
<feature type="domain" description="Coenzyme Q-binding protein COQ10 START" evidence="1">
    <location>
        <begin position="104"/>
        <end position="246"/>
    </location>
</feature>
<dbReference type="GeneID" id="120264858"/>
<dbReference type="Pfam" id="PF03364">
    <property type="entry name" value="Polyketide_cyc"/>
    <property type="match status" value="1"/>
</dbReference>
<accession>A0AB40BNE0</accession>
<name>A0AB40BNE0_DIOCR</name>
<dbReference type="Proteomes" id="UP001515500">
    <property type="component" value="Chromosome 7"/>
</dbReference>
<proteinExistence type="predicted"/>
<evidence type="ECO:0000313" key="3">
    <source>
        <dbReference type="RefSeq" id="XP_039128664.1"/>
    </source>
</evidence>
<dbReference type="InterPro" id="IPR023393">
    <property type="entry name" value="START-like_dom_sf"/>
</dbReference>
<evidence type="ECO:0000313" key="2">
    <source>
        <dbReference type="Proteomes" id="UP001515500"/>
    </source>
</evidence>
<dbReference type="PANTHER" id="PTHR34060:SF1">
    <property type="entry name" value="POLYKETIDE CYCLASE _ DEHYDRASE AND LIPID TRANSPORT PROTEIN"/>
    <property type="match status" value="1"/>
</dbReference>
<protein>
    <submittedName>
        <fullName evidence="3">Uncharacterized protein LOC120264858</fullName>
    </submittedName>
</protein>
<dbReference type="Gene3D" id="3.30.530.20">
    <property type="match status" value="1"/>
</dbReference>
<dbReference type="InterPro" id="IPR005031">
    <property type="entry name" value="COQ10_START"/>
</dbReference>
<dbReference type="AlphaFoldDB" id="A0AB40BNE0"/>
<dbReference type="SUPFAM" id="SSF55961">
    <property type="entry name" value="Bet v1-like"/>
    <property type="match status" value="1"/>
</dbReference>